<evidence type="ECO:0000313" key="2">
    <source>
        <dbReference type="Proteomes" id="UP000824120"/>
    </source>
</evidence>
<dbReference type="Proteomes" id="UP000824120">
    <property type="component" value="Chromosome 6"/>
</dbReference>
<reference evidence="1 2" key="1">
    <citation type="submission" date="2020-09" db="EMBL/GenBank/DDBJ databases">
        <title>De no assembly of potato wild relative species, Solanum commersonii.</title>
        <authorList>
            <person name="Cho K."/>
        </authorList>
    </citation>
    <scope>NUCLEOTIDE SEQUENCE [LARGE SCALE GENOMIC DNA]</scope>
    <source>
        <strain evidence="1">LZ3.2</strain>
        <tissue evidence="1">Leaf</tissue>
    </source>
</reference>
<protein>
    <submittedName>
        <fullName evidence="1">Uncharacterized protein</fullName>
    </submittedName>
</protein>
<evidence type="ECO:0000313" key="1">
    <source>
        <dbReference type="EMBL" id="KAG5599505.1"/>
    </source>
</evidence>
<gene>
    <name evidence="1" type="ORF">H5410_030875</name>
</gene>
<name>A0A9J5YGX4_SOLCO</name>
<proteinExistence type="predicted"/>
<comment type="caution">
    <text evidence="1">The sequence shown here is derived from an EMBL/GenBank/DDBJ whole genome shotgun (WGS) entry which is preliminary data.</text>
</comment>
<dbReference type="AlphaFoldDB" id="A0A9J5YGX4"/>
<keyword evidence="2" id="KW-1185">Reference proteome</keyword>
<dbReference type="EMBL" id="JACXVP010000006">
    <property type="protein sequence ID" value="KAG5599505.1"/>
    <property type="molecule type" value="Genomic_DNA"/>
</dbReference>
<accession>A0A9J5YGX4</accession>
<organism evidence="1 2">
    <name type="scientific">Solanum commersonii</name>
    <name type="common">Commerson's wild potato</name>
    <name type="synonym">Commerson's nightshade</name>
    <dbReference type="NCBI Taxonomy" id="4109"/>
    <lineage>
        <taxon>Eukaryota</taxon>
        <taxon>Viridiplantae</taxon>
        <taxon>Streptophyta</taxon>
        <taxon>Embryophyta</taxon>
        <taxon>Tracheophyta</taxon>
        <taxon>Spermatophyta</taxon>
        <taxon>Magnoliopsida</taxon>
        <taxon>eudicotyledons</taxon>
        <taxon>Gunneridae</taxon>
        <taxon>Pentapetalae</taxon>
        <taxon>asterids</taxon>
        <taxon>lamiids</taxon>
        <taxon>Solanales</taxon>
        <taxon>Solanaceae</taxon>
        <taxon>Solanoideae</taxon>
        <taxon>Solaneae</taxon>
        <taxon>Solanum</taxon>
    </lineage>
</organism>
<sequence>MYVAWGIGSDNSIKDDTEDVALMTVEDSEPDSKLDIEKREERGLVKLGQKFSIFQRSKGEFVLGVSKITEDILEDVPCEGEYFGDPTVEQSSVVRLNLGASSEGKFVPLTNSIEIKDDSIEIRVVNFGKQTMLLGKNAMDYPLMNYDLEHVGLLKKNKNTKLKVELAIDQGYL</sequence>